<comment type="similarity">
    <text evidence="1">Belongs to the peptidase U62 family.</text>
</comment>
<dbReference type="GO" id="GO:0008237">
    <property type="term" value="F:metallopeptidase activity"/>
    <property type="evidence" value="ECO:0007669"/>
    <property type="project" value="InterPro"/>
</dbReference>
<evidence type="ECO:0000313" key="4">
    <source>
        <dbReference type="EMBL" id="AZR74464.1"/>
    </source>
</evidence>
<dbReference type="KEGG" id="aft:BBF96_14360"/>
<dbReference type="InterPro" id="IPR036059">
    <property type="entry name" value="TldD/PmbA_sf"/>
</dbReference>
<accession>A0A3Q9HSA1</accession>
<dbReference type="Proteomes" id="UP000267250">
    <property type="component" value="Chromosome"/>
</dbReference>
<feature type="domain" description="Metalloprotease TldD/E N-terminal" evidence="2">
    <location>
        <begin position="22"/>
        <end position="82"/>
    </location>
</feature>
<evidence type="ECO:0000259" key="3">
    <source>
        <dbReference type="Pfam" id="PF19289"/>
    </source>
</evidence>
<dbReference type="InterPro" id="IPR035068">
    <property type="entry name" value="TldD/PmbA_N"/>
</dbReference>
<dbReference type="Pfam" id="PF19289">
    <property type="entry name" value="PmbA_TldD_3rd"/>
    <property type="match status" value="1"/>
</dbReference>
<dbReference type="RefSeq" id="WP_127017823.1">
    <property type="nucleotide sequence ID" value="NZ_CP016379.1"/>
</dbReference>
<feature type="domain" description="Metalloprotease TldD/E C-terminal" evidence="3">
    <location>
        <begin position="227"/>
        <end position="440"/>
    </location>
</feature>
<dbReference type="InterPro" id="IPR002510">
    <property type="entry name" value="Metalloprtase-TldD/E_N"/>
</dbReference>
<dbReference type="Pfam" id="PF01523">
    <property type="entry name" value="PmbA_TldD_1st"/>
    <property type="match status" value="1"/>
</dbReference>
<proteinExistence type="inferred from homology"/>
<dbReference type="GO" id="GO:0006508">
    <property type="term" value="P:proteolysis"/>
    <property type="evidence" value="ECO:0007669"/>
    <property type="project" value="InterPro"/>
</dbReference>
<dbReference type="PANTHER" id="PTHR43421:SF1">
    <property type="entry name" value="METALLOPROTEASE PMBA"/>
    <property type="match status" value="1"/>
</dbReference>
<organism evidence="4 5">
    <name type="scientific">Anoxybacter fermentans</name>
    <dbReference type="NCBI Taxonomy" id="1323375"/>
    <lineage>
        <taxon>Bacteria</taxon>
        <taxon>Bacillati</taxon>
        <taxon>Bacillota</taxon>
        <taxon>Clostridia</taxon>
        <taxon>Halanaerobiales</taxon>
        <taxon>Anoxybacter</taxon>
    </lineage>
</organism>
<name>A0A3Q9HSA1_9FIRM</name>
<dbReference type="SUPFAM" id="SSF111283">
    <property type="entry name" value="Putative modulator of DNA gyrase, PmbA/TldD"/>
    <property type="match status" value="1"/>
</dbReference>
<evidence type="ECO:0000259" key="2">
    <source>
        <dbReference type="Pfam" id="PF01523"/>
    </source>
</evidence>
<dbReference type="AlphaFoldDB" id="A0A3Q9HSA1"/>
<dbReference type="EMBL" id="CP016379">
    <property type="protein sequence ID" value="AZR74464.1"/>
    <property type="molecule type" value="Genomic_DNA"/>
</dbReference>
<evidence type="ECO:0008006" key="6">
    <source>
        <dbReference type="Google" id="ProtNLM"/>
    </source>
</evidence>
<dbReference type="GO" id="GO:0005829">
    <property type="term" value="C:cytosol"/>
    <property type="evidence" value="ECO:0007669"/>
    <property type="project" value="TreeGrafter"/>
</dbReference>
<reference evidence="4 5" key="1">
    <citation type="submission" date="2016-07" db="EMBL/GenBank/DDBJ databases">
        <title>Genome and transcriptome analysis of iron-reducing fermentative bacteria Anoxybacter fermentans.</title>
        <authorList>
            <person name="Zeng X."/>
            <person name="Shao Z."/>
        </authorList>
    </citation>
    <scope>NUCLEOTIDE SEQUENCE [LARGE SCALE GENOMIC DNA]</scope>
    <source>
        <strain evidence="4 5">DY22613</strain>
    </source>
</reference>
<sequence>MKEKIYKLEQTIKKVLKHEDCAEIYFSQKDKHCYEINDNLKKNYSLFSDMGISARVFKKGKVGFSFRPGISEDAIFGALQDAQQNLKFAPEESYMPFPCIKPKENFDFNFEDKIDVFNLLTEELIQKMNEELKRVGLSLKTIYFYSEIEQFLLINTAQVQGGGNVNLYSLGFNFRIKNKSIDESFFITRFFSDFRDFFNVKDVIQQAIKIAEVKKSNPLQQKVIDSPILLTPNAVSVLIYVFLSLLTSESIFHKRSFISDLDKKIFFGNQLTIIENARNNKICNANIDREGSVRKEVKIIEKGNLCNIISDIKYGSKIGVQSTSSAWRQNYQQMPIVKATSVTVESGTSLMEEIICKNSEIFIIDDLIGIAAGLNSTTGDFQVTSEGYLMSDNKIKGRARVFFQNNLISLFNNIIEITKEQEYGIDGSIYVPGFVIGNTKLSVI</sequence>
<evidence type="ECO:0000256" key="1">
    <source>
        <dbReference type="ARBA" id="ARBA00005836"/>
    </source>
</evidence>
<dbReference type="Gene3D" id="3.30.2290.10">
    <property type="entry name" value="PmbA/TldD superfamily"/>
    <property type="match status" value="1"/>
</dbReference>
<gene>
    <name evidence="4" type="ORF">BBF96_14360</name>
</gene>
<keyword evidence="5" id="KW-1185">Reference proteome</keyword>
<evidence type="ECO:0000313" key="5">
    <source>
        <dbReference type="Proteomes" id="UP000267250"/>
    </source>
</evidence>
<dbReference type="InterPro" id="IPR045569">
    <property type="entry name" value="Metalloprtase-TldD/E_C"/>
</dbReference>
<dbReference type="InterPro" id="IPR047657">
    <property type="entry name" value="PmbA"/>
</dbReference>
<dbReference type="PANTHER" id="PTHR43421">
    <property type="entry name" value="METALLOPROTEASE PMBA"/>
    <property type="match status" value="1"/>
</dbReference>
<protein>
    <recommendedName>
        <fullName evidence="6">TldD/PmbA family protein</fullName>
    </recommendedName>
</protein>